<dbReference type="Pfam" id="PF04811">
    <property type="entry name" value="Sec23_trunk"/>
    <property type="match status" value="1"/>
</dbReference>
<feature type="compositionally biased region" description="Polar residues" evidence="4">
    <location>
        <begin position="115"/>
        <end position="139"/>
    </location>
</feature>
<feature type="compositionally biased region" description="Low complexity" evidence="4">
    <location>
        <begin position="64"/>
        <end position="74"/>
    </location>
</feature>
<dbReference type="InterPro" id="IPR036180">
    <property type="entry name" value="Gelsolin-like_dom_sf"/>
</dbReference>
<dbReference type="InterPro" id="IPR036465">
    <property type="entry name" value="vWFA_dom_sf"/>
</dbReference>
<dbReference type="Pfam" id="PF04810">
    <property type="entry name" value="zf-Sec23_Sec24"/>
    <property type="match status" value="1"/>
</dbReference>
<evidence type="ECO:0000256" key="2">
    <source>
        <dbReference type="ARBA" id="ARBA00022448"/>
    </source>
</evidence>
<dbReference type="InterPro" id="IPR029006">
    <property type="entry name" value="ADF-H/Gelsolin-like_dom_sf"/>
</dbReference>
<evidence type="ECO:0008006" key="11">
    <source>
        <dbReference type="Google" id="ProtNLM"/>
    </source>
</evidence>
<protein>
    <recommendedName>
        <fullName evidence="11">Protein transport protein SEC24</fullName>
    </recommendedName>
</protein>
<name>A0A7S2Z9L5_9RHOD</name>
<dbReference type="AlphaFoldDB" id="A0A7S2Z9L5"/>
<dbReference type="Pfam" id="PF04815">
    <property type="entry name" value="Sec23_helical"/>
    <property type="match status" value="1"/>
</dbReference>
<dbReference type="Gene3D" id="3.40.20.10">
    <property type="entry name" value="Severin"/>
    <property type="match status" value="1"/>
</dbReference>
<dbReference type="Gene3D" id="2.60.40.1670">
    <property type="entry name" value="beta-sandwich domain of Sec23/24"/>
    <property type="match status" value="1"/>
</dbReference>
<reference evidence="10" key="1">
    <citation type="submission" date="2021-01" db="EMBL/GenBank/DDBJ databases">
        <authorList>
            <person name="Corre E."/>
            <person name="Pelletier E."/>
            <person name="Niang G."/>
            <person name="Scheremetjew M."/>
            <person name="Finn R."/>
            <person name="Kale V."/>
            <person name="Holt S."/>
            <person name="Cochrane G."/>
            <person name="Meng A."/>
            <person name="Brown T."/>
            <person name="Cohen L."/>
        </authorList>
    </citation>
    <scope>NUCLEOTIDE SEQUENCE</scope>
    <source>
        <strain evidence="10">CCMP 769</strain>
    </source>
</reference>
<dbReference type="Pfam" id="PF00626">
    <property type="entry name" value="Gelsolin"/>
    <property type="match status" value="1"/>
</dbReference>
<evidence type="ECO:0000256" key="1">
    <source>
        <dbReference type="ARBA" id="ARBA00008334"/>
    </source>
</evidence>
<evidence type="ECO:0000259" key="7">
    <source>
        <dbReference type="Pfam" id="PF04811"/>
    </source>
</evidence>
<evidence type="ECO:0000256" key="3">
    <source>
        <dbReference type="ARBA" id="ARBA00022927"/>
    </source>
</evidence>
<dbReference type="InterPro" id="IPR006895">
    <property type="entry name" value="Znf_Sec23_Sec24"/>
</dbReference>
<comment type="similarity">
    <text evidence="1">Belongs to the SEC23/SEC24 family. SEC24 subfamily.</text>
</comment>
<evidence type="ECO:0000259" key="5">
    <source>
        <dbReference type="Pfam" id="PF00626"/>
    </source>
</evidence>
<dbReference type="Pfam" id="PF08033">
    <property type="entry name" value="Sec23_BS"/>
    <property type="match status" value="1"/>
</dbReference>
<dbReference type="SUPFAM" id="SSF53300">
    <property type="entry name" value="vWA-like"/>
    <property type="match status" value="1"/>
</dbReference>
<gene>
    <name evidence="10" type="ORF">RMAR00112_LOCUS609</name>
</gene>
<dbReference type="InterPro" id="IPR007123">
    <property type="entry name" value="Gelsolin-like_dom"/>
</dbReference>
<keyword evidence="2" id="KW-0813">Transport</keyword>
<dbReference type="SUPFAM" id="SSF82754">
    <property type="entry name" value="C-terminal, gelsolin-like domain of Sec23/24"/>
    <property type="match status" value="1"/>
</dbReference>
<sequence length="1068" mass="114841">MSRYPDPNYGGSIPNPPQQGSIGTPYGQNAVGPDMTMAQPPMQPQGTSLLHQRPLPPEASAGLQQQQPPMYQPQADVNSIASGMSNIGLQDSSAPQNYPAPAQPYPAPEQPYGASTQPYGASTQPYGTSTQPYDASTQPYGAPAQPYGASDYGGQRPAAYGAPATYQQGQAPGMPSLEPQMYPQQPQEPLGSPAVGEPALPRPTAIEPACGSKREIYNSVADGSAPGVGPPPASRNDFIGVDTGSCTPRFMRLTVNSIPVDSSMQGTSSIPLGLILTPFADPEPGEAPVLDVDLTTAGGGGPLRCPKCNGYANPGFRFVDSGNKFYCNLCGQENDTPSEHMCATNPANGLRLDIDYRHEFRYGSVDYIVGNKDYFATDPTPPHFVVCVDVSASGISTGLAAVAVQSVQSILEANALPGGSSGAKIGIITYDQSLHFYDGRGDGQARVQYVPDTSDPFIPIGPEAFFQPPERAISVIEMISNTFSLMDPSQLKGGPPPSGNALGAAVVAAKQALSEIGGKVFVVTGGIPSVGSGKLERRGGGSVSSEEREKALLKDETPFYDDLGSQMAELQISVDMVIATQQPYVDAASLLRLPRASGGRGFLLTNFDYRKDDVSVRKILVNAIWGVRALDAMVKVRASKGLETGEYMGSFGRPQRRNDVIAPVMGVDSVMALELKHDGQIQTNLGGGSMMSSSAFANNVCIQCAILYTDLAGRRRIRVHTMFPPKTTVLQDTFRSADLDAVVAIMCMRAANAAFSGSRVLSKVREALIEKTAHILFVYRKFCNPPKSQSTKLVLPETLKLLPVMILGILKSAAFRPQPSGQNLGVVSTDERAAALLFLSTARPQDITTFAYPRMVLLSQLDEFAGFPRTPQDGFPPEGEPIALPASVPLSSEFLADERMFLVDNGLRLVLWYGKSCSSELLQEIFDTSTGVYRLRLGEGIPFIRSKNCLLKRFRMNEFLLPTKRLAAFRLTIEGQGEIAMRISAIITRILESKSNLTQVIVAPSGSSDGAEQNQYLPLLIEDKNIALAQSGWSYKEFLKVAHRRIMDKMAQERAQKDFQAWEMLGYQ</sequence>
<dbReference type="SUPFAM" id="SSF81995">
    <property type="entry name" value="beta-sandwich domain of Sec23/24"/>
    <property type="match status" value="1"/>
</dbReference>
<dbReference type="GO" id="GO:0090110">
    <property type="term" value="P:COPII-coated vesicle cargo loading"/>
    <property type="evidence" value="ECO:0007669"/>
    <property type="project" value="TreeGrafter"/>
</dbReference>
<feature type="domain" description="Sec23/Sec24 trunk" evidence="7">
    <location>
        <begin position="379"/>
        <end position="618"/>
    </location>
</feature>
<dbReference type="InterPro" id="IPR006896">
    <property type="entry name" value="Sec23/24_trunk_dom"/>
</dbReference>
<dbReference type="SUPFAM" id="SSF82919">
    <property type="entry name" value="Zn-finger domain of Sec23/24"/>
    <property type="match status" value="1"/>
</dbReference>
<dbReference type="GO" id="GO:0000149">
    <property type="term" value="F:SNARE binding"/>
    <property type="evidence" value="ECO:0007669"/>
    <property type="project" value="TreeGrafter"/>
</dbReference>
<feature type="region of interest" description="Disordered" evidence="4">
    <location>
        <begin position="1"/>
        <end position="142"/>
    </location>
</feature>
<keyword evidence="3" id="KW-0653">Protein transport</keyword>
<dbReference type="GO" id="GO:0030127">
    <property type="term" value="C:COPII vesicle coat"/>
    <property type="evidence" value="ECO:0007669"/>
    <property type="project" value="InterPro"/>
</dbReference>
<evidence type="ECO:0000259" key="6">
    <source>
        <dbReference type="Pfam" id="PF04810"/>
    </source>
</evidence>
<dbReference type="InterPro" id="IPR012990">
    <property type="entry name" value="Beta-sandwich_Sec23_24"/>
</dbReference>
<dbReference type="EMBL" id="HBHW01000778">
    <property type="protein sequence ID" value="CAE0032669.1"/>
    <property type="molecule type" value="Transcribed_RNA"/>
</dbReference>
<dbReference type="SUPFAM" id="SSF81811">
    <property type="entry name" value="Helical domain of Sec23/24"/>
    <property type="match status" value="1"/>
</dbReference>
<dbReference type="InterPro" id="IPR036175">
    <property type="entry name" value="Sec23/24_helical_dom_sf"/>
</dbReference>
<feature type="compositionally biased region" description="Polar residues" evidence="4">
    <location>
        <begin position="75"/>
        <end position="93"/>
    </location>
</feature>
<dbReference type="InterPro" id="IPR050550">
    <property type="entry name" value="SEC23_SEC24_subfamily"/>
</dbReference>
<organism evidence="10">
    <name type="scientific">Rhodosorus marinus</name>
    <dbReference type="NCBI Taxonomy" id="101924"/>
    <lineage>
        <taxon>Eukaryota</taxon>
        <taxon>Rhodophyta</taxon>
        <taxon>Stylonematophyceae</taxon>
        <taxon>Stylonematales</taxon>
        <taxon>Stylonemataceae</taxon>
        <taxon>Rhodosorus</taxon>
    </lineage>
</organism>
<dbReference type="InterPro" id="IPR036174">
    <property type="entry name" value="Znf_Sec23_Sec24_sf"/>
</dbReference>
<dbReference type="Gene3D" id="2.30.30.380">
    <property type="entry name" value="Zn-finger domain of Sec23/24"/>
    <property type="match status" value="1"/>
</dbReference>
<feature type="domain" description="Gelsolin-like" evidence="5">
    <location>
        <begin position="884"/>
        <end position="924"/>
    </location>
</feature>
<feature type="domain" description="Sec23/Sec24 beta-sandwich" evidence="9">
    <location>
        <begin position="630"/>
        <end position="722"/>
    </location>
</feature>
<evidence type="ECO:0000313" key="10">
    <source>
        <dbReference type="EMBL" id="CAE0032669.1"/>
    </source>
</evidence>
<dbReference type="InterPro" id="IPR006900">
    <property type="entry name" value="Sec23/24_helical_dom"/>
</dbReference>
<dbReference type="GO" id="GO:0008270">
    <property type="term" value="F:zinc ion binding"/>
    <property type="evidence" value="ECO:0007669"/>
    <property type="project" value="InterPro"/>
</dbReference>
<feature type="domain" description="Zinc finger Sec23/Sec24-type" evidence="6">
    <location>
        <begin position="302"/>
        <end position="339"/>
    </location>
</feature>
<evidence type="ECO:0000259" key="8">
    <source>
        <dbReference type="Pfam" id="PF04815"/>
    </source>
</evidence>
<proteinExistence type="inferred from homology"/>
<dbReference type="GO" id="GO:0006886">
    <property type="term" value="P:intracellular protein transport"/>
    <property type="evidence" value="ECO:0007669"/>
    <property type="project" value="InterPro"/>
</dbReference>
<dbReference type="GO" id="GO:0070971">
    <property type="term" value="C:endoplasmic reticulum exit site"/>
    <property type="evidence" value="ECO:0007669"/>
    <property type="project" value="TreeGrafter"/>
</dbReference>
<dbReference type="Gene3D" id="1.20.120.730">
    <property type="entry name" value="Sec23/Sec24 helical domain"/>
    <property type="match status" value="1"/>
</dbReference>
<evidence type="ECO:0000256" key="4">
    <source>
        <dbReference type="SAM" id="MobiDB-lite"/>
    </source>
</evidence>
<dbReference type="Gene3D" id="3.40.50.410">
    <property type="entry name" value="von Willebrand factor, type A domain"/>
    <property type="match status" value="1"/>
</dbReference>
<dbReference type="PANTHER" id="PTHR13803">
    <property type="entry name" value="SEC24-RELATED PROTEIN"/>
    <property type="match status" value="1"/>
</dbReference>
<accession>A0A7S2Z9L5</accession>
<feature type="domain" description="Sec23/Sec24 helical" evidence="8">
    <location>
        <begin position="738"/>
        <end position="847"/>
    </location>
</feature>
<evidence type="ECO:0000259" key="9">
    <source>
        <dbReference type="Pfam" id="PF08033"/>
    </source>
</evidence>